<gene>
    <name evidence="1" type="ORF">F7D20_07120</name>
</gene>
<dbReference type="OrthoDB" id="1081873at2"/>
<dbReference type="RefSeq" id="WP_158463425.1">
    <property type="nucleotide sequence ID" value="NZ_JAHOER010000071.1"/>
</dbReference>
<dbReference type="AlphaFoldDB" id="A0A6A7WBJ0"/>
<evidence type="ECO:0000313" key="1">
    <source>
        <dbReference type="EMBL" id="MQP11731.1"/>
    </source>
</evidence>
<sequence>MMIFAIAALGLTMAACNGKKAEQPQTATTEVAVVTDTAFQNKAAGDYQSYDGSKVITLNSDLTVTTKNTQDYYKWELIAKPEGDQTIILLDRKGVDKDIQTQVQIDVAEGMMVVNNETFRKKQEAK</sequence>
<evidence type="ECO:0000313" key="2">
    <source>
        <dbReference type="Proteomes" id="UP000384372"/>
    </source>
</evidence>
<protein>
    <submittedName>
        <fullName evidence="1">Uncharacterized protein</fullName>
    </submittedName>
</protein>
<proteinExistence type="predicted"/>
<comment type="caution">
    <text evidence="1">The sequence shown here is derived from an EMBL/GenBank/DDBJ whole genome shotgun (WGS) entry which is preliminary data.</text>
</comment>
<reference evidence="1 2" key="1">
    <citation type="submission" date="2019-09" db="EMBL/GenBank/DDBJ databases">
        <title>Distinct polysaccharide growth profiles of human intestinal Prevotella copri isolates.</title>
        <authorList>
            <person name="Fehlner-Peach H."/>
            <person name="Magnabosco C."/>
            <person name="Raghavan V."/>
            <person name="Scher J.U."/>
            <person name="Tett A."/>
            <person name="Cox L.M."/>
            <person name="Gottsegen C."/>
            <person name="Watters A."/>
            <person name="Wiltshire- Gordon J.D."/>
            <person name="Segata N."/>
            <person name="Bonneau R."/>
            <person name="Littman D.R."/>
        </authorList>
    </citation>
    <scope>NUCLEOTIDE SEQUENCE [LARGE SCALE GENOMIC DNA]</scope>
    <source>
        <strain evidence="2">iAQ1173</strain>
    </source>
</reference>
<organism evidence="1 2">
    <name type="scientific">Segatella copri</name>
    <dbReference type="NCBI Taxonomy" id="165179"/>
    <lineage>
        <taxon>Bacteria</taxon>
        <taxon>Pseudomonadati</taxon>
        <taxon>Bacteroidota</taxon>
        <taxon>Bacteroidia</taxon>
        <taxon>Bacteroidales</taxon>
        <taxon>Prevotellaceae</taxon>
        <taxon>Segatella</taxon>
    </lineage>
</organism>
<name>A0A6A7WBJ0_9BACT</name>
<dbReference type="EMBL" id="VZAD01000059">
    <property type="protein sequence ID" value="MQP11731.1"/>
    <property type="molecule type" value="Genomic_DNA"/>
</dbReference>
<keyword evidence="2" id="KW-1185">Reference proteome</keyword>
<dbReference type="Proteomes" id="UP000384372">
    <property type="component" value="Unassembled WGS sequence"/>
</dbReference>
<accession>A0A6A7WBJ0</accession>